<reference evidence="3 4" key="1">
    <citation type="journal article" date="2019" name="Int. J. Syst. Evol. Microbiol.">
        <title>The Global Catalogue of Microorganisms (GCM) 10K type strain sequencing project: providing services to taxonomists for standard genome sequencing and annotation.</title>
        <authorList>
            <consortium name="The Broad Institute Genomics Platform"/>
            <consortium name="The Broad Institute Genome Sequencing Center for Infectious Disease"/>
            <person name="Wu L."/>
            <person name="Ma J."/>
        </authorList>
    </citation>
    <scope>NUCLEOTIDE SEQUENCE [LARGE SCALE GENOMIC DNA]</scope>
    <source>
        <strain evidence="3 4">JCM 3325</strain>
    </source>
</reference>
<proteinExistence type="predicted"/>
<dbReference type="Proteomes" id="UP001501231">
    <property type="component" value="Unassembled WGS sequence"/>
</dbReference>
<dbReference type="InterPro" id="IPR010982">
    <property type="entry name" value="Lambda_DNA-bd_dom_sf"/>
</dbReference>
<keyword evidence="1" id="KW-0238">DNA-binding</keyword>
<dbReference type="PANTHER" id="PTHR46797:SF1">
    <property type="entry name" value="METHYLPHOSPHONATE SYNTHASE"/>
    <property type="match status" value="1"/>
</dbReference>
<accession>A0ABN3K9E0</accession>
<dbReference type="SMART" id="SM00530">
    <property type="entry name" value="HTH_XRE"/>
    <property type="match status" value="1"/>
</dbReference>
<dbReference type="SUPFAM" id="SSF47413">
    <property type="entry name" value="lambda repressor-like DNA-binding domains"/>
    <property type="match status" value="1"/>
</dbReference>
<evidence type="ECO:0000259" key="2">
    <source>
        <dbReference type="PROSITE" id="PS50943"/>
    </source>
</evidence>
<gene>
    <name evidence="3" type="ORF">GCM10010191_80300</name>
</gene>
<dbReference type="RefSeq" id="WP_344596437.1">
    <property type="nucleotide sequence ID" value="NZ_BAAARW010000038.1"/>
</dbReference>
<protein>
    <recommendedName>
        <fullName evidence="2">HTH cro/C1-type domain-containing protein</fullName>
    </recommendedName>
</protein>
<evidence type="ECO:0000313" key="3">
    <source>
        <dbReference type="EMBL" id="GAA2450350.1"/>
    </source>
</evidence>
<dbReference type="PROSITE" id="PS50943">
    <property type="entry name" value="HTH_CROC1"/>
    <property type="match status" value="1"/>
</dbReference>
<dbReference type="InterPro" id="IPR050807">
    <property type="entry name" value="TransReg_Diox_bact_type"/>
</dbReference>
<feature type="domain" description="HTH cro/C1-type" evidence="2">
    <location>
        <begin position="7"/>
        <end position="62"/>
    </location>
</feature>
<evidence type="ECO:0000313" key="4">
    <source>
        <dbReference type="Proteomes" id="UP001501231"/>
    </source>
</evidence>
<dbReference type="Gene3D" id="1.10.260.40">
    <property type="entry name" value="lambda repressor-like DNA-binding domains"/>
    <property type="match status" value="1"/>
</dbReference>
<sequence length="382" mass="42897">MDLSKQLQSVRKRRGLTQRELAELSGVSLSLIRKLEQGERDDTRLETLRKLAKALQVSTADLITSVEPEELSSEDWVPLRDALFKKTRQTAEAPTVNGVRQALMASMPLFSNDRYSELARVLPPLLRDADALGIEGRGVRARLLHHVGWLLTQTRQFEAADAALRRALDESSDRLDAAAVVNTRCWLLMRQADVGGAVNLATRWADEIEPRISRATMAELSAWGWLLIRLSTAAVRNNAPGDAEDALRLARSSAVAMGAEYSPDGDFLRAFGPLTVAMKRAENAMVEDRPDQVITMAEKIPVRDLRPTSNNRNRHLLDVAKARVQLRQYAQAFDVLQGVRHSAPEWIVNQRYARDIMRAIVAKRRTLSPEMREFAGFVRLDF</sequence>
<dbReference type="SUPFAM" id="SSF48452">
    <property type="entry name" value="TPR-like"/>
    <property type="match status" value="1"/>
</dbReference>
<dbReference type="InterPro" id="IPR001387">
    <property type="entry name" value="Cro/C1-type_HTH"/>
</dbReference>
<dbReference type="EMBL" id="BAAARW010000038">
    <property type="protein sequence ID" value="GAA2450350.1"/>
    <property type="molecule type" value="Genomic_DNA"/>
</dbReference>
<dbReference type="PANTHER" id="PTHR46797">
    <property type="entry name" value="HTH-TYPE TRANSCRIPTIONAL REGULATOR"/>
    <property type="match status" value="1"/>
</dbReference>
<organism evidence="3 4">
    <name type="scientific">Actinomadura vinacea</name>
    <dbReference type="NCBI Taxonomy" id="115336"/>
    <lineage>
        <taxon>Bacteria</taxon>
        <taxon>Bacillati</taxon>
        <taxon>Actinomycetota</taxon>
        <taxon>Actinomycetes</taxon>
        <taxon>Streptosporangiales</taxon>
        <taxon>Thermomonosporaceae</taxon>
        <taxon>Actinomadura</taxon>
    </lineage>
</organism>
<name>A0ABN3K9E0_9ACTN</name>
<keyword evidence="4" id="KW-1185">Reference proteome</keyword>
<dbReference type="Pfam" id="PF01381">
    <property type="entry name" value="HTH_3"/>
    <property type="match status" value="1"/>
</dbReference>
<dbReference type="CDD" id="cd00093">
    <property type="entry name" value="HTH_XRE"/>
    <property type="match status" value="1"/>
</dbReference>
<comment type="caution">
    <text evidence="3">The sequence shown here is derived from an EMBL/GenBank/DDBJ whole genome shotgun (WGS) entry which is preliminary data.</text>
</comment>
<dbReference type="InterPro" id="IPR011990">
    <property type="entry name" value="TPR-like_helical_dom_sf"/>
</dbReference>
<evidence type="ECO:0000256" key="1">
    <source>
        <dbReference type="ARBA" id="ARBA00023125"/>
    </source>
</evidence>